<keyword evidence="3" id="KW-1185">Reference proteome</keyword>
<reference evidence="2" key="1">
    <citation type="journal article" date="2014" name="Int. J. Syst. Evol. Microbiol.">
        <title>Complete genome sequence of Corynebacterium casei LMG S-19264T (=DSM 44701T), isolated from a smear-ripened cheese.</title>
        <authorList>
            <consortium name="US DOE Joint Genome Institute (JGI-PGF)"/>
            <person name="Walter F."/>
            <person name="Albersmeier A."/>
            <person name="Kalinowski J."/>
            <person name="Ruckert C."/>
        </authorList>
    </citation>
    <scope>NUCLEOTIDE SEQUENCE</scope>
    <source>
        <strain evidence="2">CGMCC 1.15322</strain>
    </source>
</reference>
<comment type="caution">
    <text evidence="2">The sequence shown here is derived from an EMBL/GenBank/DDBJ whole genome shotgun (WGS) entry which is preliminary data.</text>
</comment>
<dbReference type="PANTHER" id="PTHR12126">
    <property type="entry name" value="NADH-UBIQUINONE OXIDOREDUCTASE 39 KDA SUBUNIT-RELATED"/>
    <property type="match status" value="1"/>
</dbReference>
<proteinExistence type="predicted"/>
<dbReference type="Proteomes" id="UP000620596">
    <property type="component" value="Unassembled WGS sequence"/>
</dbReference>
<dbReference type="Gene3D" id="3.40.50.720">
    <property type="entry name" value="NAD(P)-binding Rossmann-like Domain"/>
    <property type="match status" value="1"/>
</dbReference>
<evidence type="ECO:0000313" key="3">
    <source>
        <dbReference type="Proteomes" id="UP000620596"/>
    </source>
</evidence>
<dbReference type="PANTHER" id="PTHR12126:SF11">
    <property type="entry name" value="NADH DEHYDROGENASE [UBIQUINONE] 1 ALPHA SUBCOMPLEX SUBUNIT 9, MITOCHONDRIAL"/>
    <property type="match status" value="1"/>
</dbReference>
<feature type="domain" description="NAD(P)-binding" evidence="1">
    <location>
        <begin position="8"/>
        <end position="159"/>
    </location>
</feature>
<dbReference type="AlphaFoldDB" id="A0A916SCD3"/>
<dbReference type="Pfam" id="PF13460">
    <property type="entry name" value="NAD_binding_10"/>
    <property type="match status" value="1"/>
</dbReference>
<dbReference type="GO" id="GO:0044877">
    <property type="term" value="F:protein-containing complex binding"/>
    <property type="evidence" value="ECO:0007669"/>
    <property type="project" value="TreeGrafter"/>
</dbReference>
<sequence>MKKILILGGTGFVGRHVCEKLTQLQWRMTVPTRQQGRARDIQMLPSLDVVQANVHDEAALTRLVAGHDAVVNLVAILHGTQPSFERAHVELPRKIARACAATGVTRLVHVSALGADARNPDAAPSMYLRSKGQGEVVLHHAELALTLLRPSVMFGNGDKFLNTFAQLQKIFPVIPLAGSHALFQPVWVEDVASAIVHCLQDAHLHATAGQTFEACGPDVFTLKQLVELAGRFSGINQGRGRFVLALPAALGRLQAHLMALAPGEPLMSRDNLDSMSVPNIASGNLPGLEALGIKPAALEAIAPSYLGPNAGGWGLRSNLVAKRKTAGRF</sequence>
<reference evidence="2" key="2">
    <citation type="submission" date="2020-09" db="EMBL/GenBank/DDBJ databases">
        <authorList>
            <person name="Sun Q."/>
            <person name="Zhou Y."/>
        </authorList>
    </citation>
    <scope>NUCLEOTIDE SEQUENCE</scope>
    <source>
        <strain evidence="2">CGMCC 1.15322</strain>
    </source>
</reference>
<dbReference type="InterPro" id="IPR036291">
    <property type="entry name" value="NAD(P)-bd_dom_sf"/>
</dbReference>
<dbReference type="CDD" id="cd05271">
    <property type="entry name" value="NDUFA9_like_SDR_a"/>
    <property type="match status" value="1"/>
</dbReference>
<dbReference type="RefSeq" id="WP_188707534.1">
    <property type="nucleotide sequence ID" value="NZ_BMIG01000003.1"/>
</dbReference>
<gene>
    <name evidence="2" type="ORF">GCM10011496_13040</name>
</gene>
<name>A0A916SCD3_9BURK</name>
<dbReference type="InterPro" id="IPR016040">
    <property type="entry name" value="NAD(P)-bd_dom"/>
</dbReference>
<organism evidence="2 3">
    <name type="scientific">Polaromonas eurypsychrophila</name>
    <dbReference type="NCBI Taxonomy" id="1614635"/>
    <lineage>
        <taxon>Bacteria</taxon>
        <taxon>Pseudomonadati</taxon>
        <taxon>Pseudomonadota</taxon>
        <taxon>Betaproteobacteria</taxon>
        <taxon>Burkholderiales</taxon>
        <taxon>Comamonadaceae</taxon>
        <taxon>Polaromonas</taxon>
    </lineage>
</organism>
<dbReference type="EMBL" id="BMIG01000003">
    <property type="protein sequence ID" value="GGA93400.1"/>
    <property type="molecule type" value="Genomic_DNA"/>
</dbReference>
<evidence type="ECO:0000313" key="2">
    <source>
        <dbReference type="EMBL" id="GGA93400.1"/>
    </source>
</evidence>
<accession>A0A916SCD3</accession>
<dbReference type="SUPFAM" id="SSF51735">
    <property type="entry name" value="NAD(P)-binding Rossmann-fold domains"/>
    <property type="match status" value="1"/>
</dbReference>
<protein>
    <submittedName>
        <fullName evidence="2">Complex I NDUFA9 subunit family protein</fullName>
    </submittedName>
</protein>
<dbReference type="InterPro" id="IPR051207">
    <property type="entry name" value="ComplexI_NDUFA9_subunit"/>
</dbReference>
<evidence type="ECO:0000259" key="1">
    <source>
        <dbReference type="Pfam" id="PF13460"/>
    </source>
</evidence>